<organism evidence="6 7">
    <name type="scientific">Desulforamulus aeronauticus DSM 10349</name>
    <dbReference type="NCBI Taxonomy" id="1121421"/>
    <lineage>
        <taxon>Bacteria</taxon>
        <taxon>Bacillati</taxon>
        <taxon>Bacillota</taxon>
        <taxon>Clostridia</taxon>
        <taxon>Eubacteriales</taxon>
        <taxon>Peptococcaceae</taxon>
        <taxon>Desulforamulus</taxon>
    </lineage>
</organism>
<dbReference type="InterPro" id="IPR014710">
    <property type="entry name" value="RmlC-like_jellyroll"/>
</dbReference>
<evidence type="ECO:0000256" key="3">
    <source>
        <dbReference type="ARBA" id="ARBA00023163"/>
    </source>
</evidence>
<dbReference type="AlphaFoldDB" id="A0A1M6S3Z5"/>
<feature type="domain" description="HTH crp-type" evidence="5">
    <location>
        <begin position="178"/>
        <end position="250"/>
    </location>
</feature>
<dbReference type="PANTHER" id="PTHR24567">
    <property type="entry name" value="CRP FAMILY TRANSCRIPTIONAL REGULATORY PROTEIN"/>
    <property type="match status" value="1"/>
</dbReference>
<keyword evidence="7" id="KW-1185">Reference proteome</keyword>
<keyword evidence="2" id="KW-0238">DNA-binding</keyword>
<dbReference type="InterPro" id="IPR018490">
    <property type="entry name" value="cNMP-bd_dom_sf"/>
</dbReference>
<evidence type="ECO:0000256" key="2">
    <source>
        <dbReference type="ARBA" id="ARBA00023125"/>
    </source>
</evidence>
<gene>
    <name evidence="6" type="ORF">SAMN02745123_01711</name>
</gene>
<dbReference type="SUPFAM" id="SSF51206">
    <property type="entry name" value="cAMP-binding domain-like"/>
    <property type="match status" value="1"/>
</dbReference>
<evidence type="ECO:0000256" key="1">
    <source>
        <dbReference type="ARBA" id="ARBA00023015"/>
    </source>
</evidence>
<dbReference type="CDD" id="cd00038">
    <property type="entry name" value="CAP_ED"/>
    <property type="match status" value="1"/>
</dbReference>
<evidence type="ECO:0000259" key="4">
    <source>
        <dbReference type="PROSITE" id="PS50042"/>
    </source>
</evidence>
<feature type="domain" description="Cyclic nucleotide-binding" evidence="4">
    <location>
        <begin position="64"/>
        <end position="148"/>
    </location>
</feature>
<evidence type="ECO:0000313" key="7">
    <source>
        <dbReference type="Proteomes" id="UP000183997"/>
    </source>
</evidence>
<dbReference type="SMART" id="SM00100">
    <property type="entry name" value="cNMP"/>
    <property type="match status" value="1"/>
</dbReference>
<name>A0A1M6S3Z5_9FIRM</name>
<dbReference type="EMBL" id="FRAR01000012">
    <property type="protein sequence ID" value="SHK39401.1"/>
    <property type="molecule type" value="Genomic_DNA"/>
</dbReference>
<proteinExistence type="predicted"/>
<accession>A0A1M6S3Z5</accession>
<dbReference type="PANTHER" id="PTHR24567:SF26">
    <property type="entry name" value="REGULATORY PROTEIN YEIL"/>
    <property type="match status" value="1"/>
</dbReference>
<dbReference type="InterPro" id="IPR000595">
    <property type="entry name" value="cNMP-bd_dom"/>
</dbReference>
<protein>
    <submittedName>
        <fullName evidence="6">Crp-like helix-turn-helix domain-containing protein</fullName>
    </submittedName>
</protein>
<evidence type="ECO:0000259" key="5">
    <source>
        <dbReference type="PROSITE" id="PS51063"/>
    </source>
</evidence>
<dbReference type="InterPro" id="IPR050397">
    <property type="entry name" value="Env_Response_Regulators"/>
</dbReference>
<dbReference type="InterPro" id="IPR012318">
    <property type="entry name" value="HTH_CRP"/>
</dbReference>
<keyword evidence="3" id="KW-0804">Transcription</keyword>
<sequence length="259" mass="28754">MFVFVATVGYNDKKVLHKQLVGGVLMTEKEALLSTSPWVKAHFLQSEHLNADDIALINRLGDKKHYPKGSVIIDIGSRGDYMYFVLKGTVRISLLSADGVEKPVSYVTQGCFLGEESFFHGQPTIYNALAVEAVEALSLDRKYLKEIISRPGLAHILLNSVSFKSRVLAHQIEDLAFRSTIEKVSRILYCILAETPEGKEKHHTIHISQQELAALAGAHRVSITNAISQLKKDEVIKTAKDGSIVVIDWDKLKEKGFGI</sequence>
<dbReference type="Pfam" id="PF00027">
    <property type="entry name" value="cNMP_binding"/>
    <property type="match status" value="1"/>
</dbReference>
<dbReference type="Proteomes" id="UP000183997">
    <property type="component" value="Unassembled WGS sequence"/>
</dbReference>
<evidence type="ECO:0000313" key="6">
    <source>
        <dbReference type="EMBL" id="SHK39401.1"/>
    </source>
</evidence>
<dbReference type="STRING" id="1121421.SAMN02745123_01711"/>
<dbReference type="GO" id="GO:0003677">
    <property type="term" value="F:DNA binding"/>
    <property type="evidence" value="ECO:0007669"/>
    <property type="project" value="UniProtKB-KW"/>
</dbReference>
<dbReference type="Pfam" id="PF13545">
    <property type="entry name" value="HTH_Crp_2"/>
    <property type="match status" value="1"/>
</dbReference>
<keyword evidence="1" id="KW-0805">Transcription regulation</keyword>
<dbReference type="PROSITE" id="PS51063">
    <property type="entry name" value="HTH_CRP_2"/>
    <property type="match status" value="1"/>
</dbReference>
<dbReference type="SUPFAM" id="SSF46785">
    <property type="entry name" value="Winged helix' DNA-binding domain"/>
    <property type="match status" value="1"/>
</dbReference>
<dbReference type="SMART" id="SM00419">
    <property type="entry name" value="HTH_CRP"/>
    <property type="match status" value="1"/>
</dbReference>
<dbReference type="Gene3D" id="2.60.120.10">
    <property type="entry name" value="Jelly Rolls"/>
    <property type="match status" value="1"/>
</dbReference>
<dbReference type="GO" id="GO:0005829">
    <property type="term" value="C:cytosol"/>
    <property type="evidence" value="ECO:0007669"/>
    <property type="project" value="TreeGrafter"/>
</dbReference>
<dbReference type="GO" id="GO:0003700">
    <property type="term" value="F:DNA-binding transcription factor activity"/>
    <property type="evidence" value="ECO:0007669"/>
    <property type="project" value="TreeGrafter"/>
</dbReference>
<reference evidence="7" key="1">
    <citation type="submission" date="2016-11" db="EMBL/GenBank/DDBJ databases">
        <authorList>
            <person name="Varghese N."/>
            <person name="Submissions S."/>
        </authorList>
    </citation>
    <scope>NUCLEOTIDE SEQUENCE [LARGE SCALE GENOMIC DNA]</scope>
    <source>
        <strain evidence="7">DSM 10349</strain>
    </source>
</reference>
<dbReference type="InterPro" id="IPR036390">
    <property type="entry name" value="WH_DNA-bd_sf"/>
</dbReference>
<dbReference type="PROSITE" id="PS50042">
    <property type="entry name" value="CNMP_BINDING_3"/>
    <property type="match status" value="1"/>
</dbReference>